<evidence type="ECO:0000313" key="1">
    <source>
        <dbReference type="EMBL" id="QEN05731.1"/>
    </source>
</evidence>
<name>A0A5C1QDR9_9SPIO</name>
<dbReference type="Proteomes" id="UP000323824">
    <property type="component" value="Chromosome"/>
</dbReference>
<organism evidence="1 2">
    <name type="scientific">Thiospirochaeta perfilievii</name>
    <dbReference type="NCBI Taxonomy" id="252967"/>
    <lineage>
        <taxon>Bacteria</taxon>
        <taxon>Pseudomonadati</taxon>
        <taxon>Spirochaetota</taxon>
        <taxon>Spirochaetia</taxon>
        <taxon>Spirochaetales</taxon>
        <taxon>Spirochaetaceae</taxon>
        <taxon>Thiospirochaeta</taxon>
    </lineage>
</organism>
<dbReference type="EMBL" id="CP035807">
    <property type="protein sequence ID" value="QEN05731.1"/>
    <property type="molecule type" value="Genomic_DNA"/>
</dbReference>
<accession>A0A5C1QDR9</accession>
<gene>
    <name evidence="1" type="ORF">EW093_13750</name>
</gene>
<dbReference type="RefSeq" id="WP_149568965.1">
    <property type="nucleotide sequence ID" value="NZ_CP035807.1"/>
</dbReference>
<reference evidence="1 2" key="2">
    <citation type="submission" date="2019-09" db="EMBL/GenBank/DDBJ databases">
        <title>Complete Genome Sequence and Methylome Analysis of free living Spirochaetas.</title>
        <authorList>
            <person name="Leshcheva N."/>
            <person name="Mikheeva N."/>
        </authorList>
    </citation>
    <scope>NUCLEOTIDE SEQUENCE [LARGE SCALE GENOMIC DNA]</scope>
    <source>
        <strain evidence="1 2">P</strain>
    </source>
</reference>
<keyword evidence="2" id="KW-1185">Reference proteome</keyword>
<proteinExistence type="predicted"/>
<reference evidence="1 2" key="1">
    <citation type="submission" date="2019-02" db="EMBL/GenBank/DDBJ databases">
        <authorList>
            <person name="Fomenkov A."/>
            <person name="Dubinina G."/>
            <person name="Grabovich M."/>
            <person name="Vincze T."/>
            <person name="Roberts R.J."/>
        </authorList>
    </citation>
    <scope>NUCLEOTIDE SEQUENCE [LARGE SCALE GENOMIC DNA]</scope>
    <source>
        <strain evidence="1 2">P</strain>
    </source>
</reference>
<evidence type="ECO:0000313" key="2">
    <source>
        <dbReference type="Proteomes" id="UP000323824"/>
    </source>
</evidence>
<sequence>MVQGFDSFYNNPGLLAYYDDEISFFKLNVNLKGDALDVLNLYLGGDLSPDDPAALLTTLQDKGLTNLLVGLDINGPLSIGVIGNNWGWYLKNSTNVYLDLPGITSTADIVLREDLVFSAGIAVPFKMRFGDSFFLELVPGVMSRTTLRAELRIEEDLLGFMGYMSDFSSLLADFPLNISPMFALDAGFVINVYDIVSLSGVVKDIYTPILKYPVSSLSDALGIFTSGNDTTGNLVYREINFGLSSDIPLEYYPIL</sequence>
<dbReference type="AlphaFoldDB" id="A0A5C1QDR9"/>
<evidence type="ECO:0008006" key="3">
    <source>
        <dbReference type="Google" id="ProtNLM"/>
    </source>
</evidence>
<dbReference type="KEGG" id="sper:EW093_13750"/>
<protein>
    <recommendedName>
        <fullName evidence="3">DUF5723 domain-containing protein</fullName>
    </recommendedName>
</protein>